<accession>I6S1U7</accession>
<reference evidence="1 2" key="1">
    <citation type="journal article" date="2012" name="J. Bacteriol.">
        <title>Genome sequence of Enterococcus hirae (Streptococcus faecalis) ATCC 9790, a model organism for the study of ion transport, bioenergetics, and copper homeostasis.</title>
        <authorList>
            <person name="Gaechter T."/>
            <person name="Wunderlin C."/>
            <person name="Schmidheini T."/>
            <person name="Solioz M."/>
        </authorList>
    </citation>
    <scope>NUCLEOTIDE SEQUENCE [LARGE SCALE GENOMIC DNA]</scope>
    <source>
        <strain evidence="2">ATCC 9790 / DSM 20160 / JCM 8729 / LMG 6399 / NBRC 3181 / NCIMB 6459 / NCDO 1258 / NCTC 12367 / WDCM 00089 / R</strain>
    </source>
</reference>
<protein>
    <submittedName>
        <fullName evidence="1">Uncharacterized protein</fullName>
    </submittedName>
</protein>
<dbReference type="PATRIC" id="fig|768486.3.peg.1626"/>
<dbReference type="KEGG" id="ehr:EHR_08525"/>
<evidence type="ECO:0000313" key="2">
    <source>
        <dbReference type="Proteomes" id="UP000002895"/>
    </source>
</evidence>
<dbReference type="HOGENOM" id="CLU_2915351_0_0_9"/>
<evidence type="ECO:0000313" key="1">
    <source>
        <dbReference type="EMBL" id="AFM70630.1"/>
    </source>
</evidence>
<keyword evidence="2" id="KW-1185">Reference proteome</keyword>
<gene>
    <name evidence="1" type="ordered locus">EHR_08525</name>
</gene>
<dbReference type="EMBL" id="CP003504">
    <property type="protein sequence ID" value="AFM70630.1"/>
    <property type="molecule type" value="Genomic_DNA"/>
</dbReference>
<dbReference type="Proteomes" id="UP000002895">
    <property type="component" value="Chromosome"/>
</dbReference>
<organism evidence="1 2">
    <name type="scientific">Enterococcus hirae (strain ATCC 9790 / DSM 20160 / JCM 8729 / LMG 6399 / NBRC 3181 / NCIMB 6459 / NCDO 1258 / NCTC 12367 / WDCM 00089 / R)</name>
    <dbReference type="NCBI Taxonomy" id="768486"/>
    <lineage>
        <taxon>Bacteria</taxon>
        <taxon>Bacillati</taxon>
        <taxon>Bacillota</taxon>
        <taxon>Bacilli</taxon>
        <taxon>Lactobacillales</taxon>
        <taxon>Enterococcaceae</taxon>
        <taxon>Enterococcus</taxon>
    </lineage>
</organism>
<proteinExistence type="predicted"/>
<dbReference type="RefSeq" id="WP_014834514.1">
    <property type="nucleotide sequence ID" value="NC_018081.1"/>
</dbReference>
<name>I6S1U7_ENTHA</name>
<dbReference type="AlphaFoldDB" id="I6S1U7"/>
<sequence length="61" mass="7387">MNEQPPFQKNQVKPETINQRICRQKYLNEIKNKLFELKVAEQPSFKENQVKPETINQRICR</sequence>